<proteinExistence type="predicted"/>
<organism evidence="1">
    <name type="scientific">Anguilla anguilla</name>
    <name type="common">European freshwater eel</name>
    <name type="synonym">Muraena anguilla</name>
    <dbReference type="NCBI Taxonomy" id="7936"/>
    <lineage>
        <taxon>Eukaryota</taxon>
        <taxon>Metazoa</taxon>
        <taxon>Chordata</taxon>
        <taxon>Craniata</taxon>
        <taxon>Vertebrata</taxon>
        <taxon>Euteleostomi</taxon>
        <taxon>Actinopterygii</taxon>
        <taxon>Neopterygii</taxon>
        <taxon>Teleostei</taxon>
        <taxon>Anguilliformes</taxon>
        <taxon>Anguillidae</taxon>
        <taxon>Anguilla</taxon>
    </lineage>
</organism>
<reference evidence="1" key="2">
    <citation type="journal article" date="2015" name="Fish Shellfish Immunol.">
        <title>Early steps in the European eel (Anguilla anguilla)-Vibrio vulnificus interaction in the gills: Role of the RtxA13 toxin.</title>
        <authorList>
            <person name="Callol A."/>
            <person name="Pajuelo D."/>
            <person name="Ebbesson L."/>
            <person name="Teles M."/>
            <person name="MacKenzie S."/>
            <person name="Amaro C."/>
        </authorList>
    </citation>
    <scope>NUCLEOTIDE SEQUENCE</scope>
</reference>
<protein>
    <submittedName>
        <fullName evidence="1">Uncharacterized protein</fullName>
    </submittedName>
</protein>
<evidence type="ECO:0000313" key="1">
    <source>
        <dbReference type="EMBL" id="JAH33876.1"/>
    </source>
</evidence>
<name>A0A0E9RXN9_ANGAN</name>
<accession>A0A0E9RXN9</accession>
<reference evidence="1" key="1">
    <citation type="submission" date="2014-11" db="EMBL/GenBank/DDBJ databases">
        <authorList>
            <person name="Amaro Gonzalez C."/>
        </authorList>
    </citation>
    <scope>NUCLEOTIDE SEQUENCE</scope>
</reference>
<dbReference type="AlphaFoldDB" id="A0A0E9RXN9"/>
<dbReference type="EMBL" id="GBXM01074701">
    <property type="protein sequence ID" value="JAH33876.1"/>
    <property type="molecule type" value="Transcribed_RNA"/>
</dbReference>
<sequence length="54" mass="5967">MGAVRDLSQRVFREPDSCANFGTSQTTGTSNTVVPFHMQRKELKSALLQSSTSY</sequence>